<protein>
    <submittedName>
        <fullName evidence="2">Uncharacterized protein</fullName>
    </submittedName>
</protein>
<organism evidence="2 3">
    <name type="scientific">Brassica campestris</name>
    <name type="common">Field mustard</name>
    <dbReference type="NCBI Taxonomy" id="3711"/>
    <lineage>
        <taxon>Eukaryota</taxon>
        <taxon>Viridiplantae</taxon>
        <taxon>Streptophyta</taxon>
        <taxon>Embryophyta</taxon>
        <taxon>Tracheophyta</taxon>
        <taxon>Spermatophyta</taxon>
        <taxon>Magnoliopsida</taxon>
        <taxon>eudicotyledons</taxon>
        <taxon>Gunneridae</taxon>
        <taxon>Pentapetalae</taxon>
        <taxon>rosids</taxon>
        <taxon>malvids</taxon>
        <taxon>Brassicales</taxon>
        <taxon>Brassicaceae</taxon>
        <taxon>Brassiceae</taxon>
        <taxon>Brassica</taxon>
    </lineage>
</organism>
<keyword evidence="3" id="KW-1185">Reference proteome</keyword>
<dbReference type="InParanoid" id="M4F845"/>
<evidence type="ECO:0000313" key="3">
    <source>
        <dbReference type="Proteomes" id="UP000011750"/>
    </source>
</evidence>
<feature type="region of interest" description="Disordered" evidence="1">
    <location>
        <begin position="34"/>
        <end position="62"/>
    </location>
</feature>
<evidence type="ECO:0000313" key="2">
    <source>
        <dbReference type="EnsemblPlants" id="Bra037256.1-P"/>
    </source>
</evidence>
<dbReference type="AlphaFoldDB" id="M4F845"/>
<proteinExistence type="predicted"/>
<dbReference type="Proteomes" id="UP000011750">
    <property type="component" value="Chromosome A09"/>
</dbReference>
<evidence type="ECO:0000256" key="1">
    <source>
        <dbReference type="SAM" id="MobiDB-lite"/>
    </source>
</evidence>
<feature type="compositionally biased region" description="Basic and acidic residues" evidence="1">
    <location>
        <begin position="48"/>
        <end position="62"/>
    </location>
</feature>
<reference evidence="2" key="3">
    <citation type="submission" date="2023-03" db="UniProtKB">
        <authorList>
            <consortium name="EnsemblPlants"/>
        </authorList>
    </citation>
    <scope>IDENTIFICATION</scope>
    <source>
        <strain evidence="2">cv. Chiifu-401-42</strain>
    </source>
</reference>
<dbReference type="Gramene" id="Bra037256.1">
    <property type="protein sequence ID" value="Bra037256.1-P"/>
    <property type="gene ID" value="Bra037256"/>
</dbReference>
<name>M4F845_BRACM</name>
<accession>M4F845</accession>
<sequence length="124" mass="14383">MRASPCLLQPPCLALPPPHNSPCDHRWSCLIHHQASSASSPSFTKNKQKSDSKRERQRQRQREICRTVVEWWWTASVTSNDGRQRDHSFNYSTCTKIKAMQKRDDGSKTYNKRPLTEAVEDGER</sequence>
<dbReference type="EnsemblPlants" id="Bra037256.1">
    <property type="protein sequence ID" value="Bra037256.1-P"/>
    <property type="gene ID" value="Bra037256"/>
</dbReference>
<feature type="compositionally biased region" description="Polar residues" evidence="1">
    <location>
        <begin position="34"/>
        <end position="45"/>
    </location>
</feature>
<reference evidence="2 3" key="1">
    <citation type="journal article" date="2011" name="Nat. Genet.">
        <title>The genome of the mesopolyploid crop species Brassica rapa.</title>
        <authorList>
            <consortium name="Brassica rapa Genome Sequencing Project Consortium"/>
            <person name="Wang X."/>
            <person name="Wang H."/>
            <person name="Wang J."/>
            <person name="Sun R."/>
            <person name="Wu J."/>
            <person name="Liu S."/>
            <person name="Bai Y."/>
            <person name="Mun J.H."/>
            <person name="Bancroft I."/>
            <person name="Cheng F."/>
            <person name="Huang S."/>
            <person name="Li X."/>
            <person name="Hua W."/>
            <person name="Wang J."/>
            <person name="Wang X."/>
            <person name="Freeling M."/>
            <person name="Pires J.C."/>
            <person name="Paterson A.H."/>
            <person name="Chalhoub B."/>
            <person name="Wang B."/>
            <person name="Hayward A."/>
            <person name="Sharpe A.G."/>
            <person name="Park B.S."/>
            <person name="Weisshaar B."/>
            <person name="Liu B."/>
            <person name="Li B."/>
            <person name="Liu B."/>
            <person name="Tong C."/>
            <person name="Song C."/>
            <person name="Duran C."/>
            <person name="Peng C."/>
            <person name="Geng C."/>
            <person name="Koh C."/>
            <person name="Lin C."/>
            <person name="Edwards D."/>
            <person name="Mu D."/>
            <person name="Shen D."/>
            <person name="Soumpourou E."/>
            <person name="Li F."/>
            <person name="Fraser F."/>
            <person name="Conant G."/>
            <person name="Lassalle G."/>
            <person name="King G.J."/>
            <person name="Bonnema G."/>
            <person name="Tang H."/>
            <person name="Wang H."/>
            <person name="Belcram H."/>
            <person name="Zhou H."/>
            <person name="Hirakawa H."/>
            <person name="Abe H."/>
            <person name="Guo H."/>
            <person name="Wang H."/>
            <person name="Jin H."/>
            <person name="Parkin I.A."/>
            <person name="Batley J."/>
            <person name="Kim J.S."/>
            <person name="Just J."/>
            <person name="Li J."/>
            <person name="Xu J."/>
            <person name="Deng J."/>
            <person name="Kim J.A."/>
            <person name="Li J."/>
            <person name="Yu J."/>
            <person name="Meng J."/>
            <person name="Wang J."/>
            <person name="Min J."/>
            <person name="Poulain J."/>
            <person name="Wang J."/>
            <person name="Hatakeyama K."/>
            <person name="Wu K."/>
            <person name="Wang L."/>
            <person name="Fang L."/>
            <person name="Trick M."/>
            <person name="Links M.G."/>
            <person name="Zhao M."/>
            <person name="Jin M."/>
            <person name="Ramchiary N."/>
            <person name="Drou N."/>
            <person name="Berkman P.J."/>
            <person name="Cai Q."/>
            <person name="Huang Q."/>
            <person name="Li R."/>
            <person name="Tabata S."/>
            <person name="Cheng S."/>
            <person name="Zhang S."/>
            <person name="Zhang S."/>
            <person name="Huang S."/>
            <person name="Sato S."/>
            <person name="Sun S."/>
            <person name="Kwon S.J."/>
            <person name="Choi S.R."/>
            <person name="Lee T.H."/>
            <person name="Fan W."/>
            <person name="Zhao X."/>
            <person name="Tan X."/>
            <person name="Xu X."/>
            <person name="Wang Y."/>
            <person name="Qiu Y."/>
            <person name="Yin Y."/>
            <person name="Li Y."/>
            <person name="Du Y."/>
            <person name="Liao Y."/>
            <person name="Lim Y."/>
            <person name="Narusaka Y."/>
            <person name="Wang Y."/>
            <person name="Wang Z."/>
            <person name="Li Z."/>
            <person name="Wang Z."/>
            <person name="Xiong Z."/>
            <person name="Zhang Z."/>
        </authorList>
    </citation>
    <scope>NUCLEOTIDE SEQUENCE [LARGE SCALE GENOMIC DNA]</scope>
    <source>
        <strain evidence="2 3">cv. Chiifu-401-42</strain>
    </source>
</reference>
<dbReference type="HOGENOM" id="CLU_2007136_0_0_1"/>
<feature type="region of interest" description="Disordered" evidence="1">
    <location>
        <begin position="100"/>
        <end position="124"/>
    </location>
</feature>
<reference evidence="2 3" key="2">
    <citation type="journal article" date="2018" name="Hortic Res">
        <title>Improved Brassica rapa reference genome by single-molecule sequencing and chromosome conformation capture technologies.</title>
        <authorList>
            <person name="Zhang L."/>
            <person name="Cai X."/>
            <person name="Wu J."/>
            <person name="Liu M."/>
            <person name="Grob S."/>
            <person name="Cheng F."/>
            <person name="Liang J."/>
            <person name="Cai C."/>
            <person name="Liu Z."/>
            <person name="Liu B."/>
            <person name="Wang F."/>
            <person name="Li S."/>
            <person name="Liu F."/>
            <person name="Li X."/>
            <person name="Cheng L."/>
            <person name="Yang W."/>
            <person name="Li M.H."/>
            <person name="Grossniklaus U."/>
            <person name="Zheng H."/>
            <person name="Wang X."/>
        </authorList>
    </citation>
    <scope>NUCLEOTIDE SEQUENCE [LARGE SCALE GENOMIC DNA]</scope>
    <source>
        <strain evidence="2 3">cv. Chiifu-401-42</strain>
    </source>
</reference>